<dbReference type="InterPro" id="IPR011434">
    <property type="entry name" value="Ltp-like_HTH"/>
</dbReference>
<organism evidence="3 4">
    <name type="scientific">Macrococcus epidermidis</name>
    <dbReference type="NCBI Taxonomy" id="1902580"/>
    <lineage>
        <taxon>Bacteria</taxon>
        <taxon>Bacillati</taxon>
        <taxon>Bacillota</taxon>
        <taxon>Bacilli</taxon>
        <taxon>Bacillales</taxon>
        <taxon>Staphylococcaceae</taxon>
        <taxon>Macrococcus</taxon>
    </lineage>
</organism>
<reference evidence="3 4" key="1">
    <citation type="journal article" date="2018" name="Front. Microbiol.">
        <title>Description and Comparative Genomics of Macrococcus caseolyticus subsp. hominis subsp. nov., Macrococcus goetzii sp. nov., Macrococcus epidermidis sp. nov., and Macrococcus bohemicus sp. nov., Novel Macrococci From Human Clinical Material With Virulence Potential and Suspected Uptake of Foreign DNA by Natural Transformation.</title>
        <authorList>
            <person name="Maslanova I."/>
            <person name="Wertheimer Z."/>
            <person name="Sedlacek I."/>
            <person name="Svec P."/>
            <person name="Indrakova A."/>
            <person name="Kovarovic V."/>
            <person name="Schumann P."/>
            <person name="Sproer C."/>
            <person name="Kralova S."/>
            <person name="Sedo O."/>
            <person name="Kristofova L."/>
            <person name="Vrbovska V."/>
            <person name="Fuzik T."/>
            <person name="Petras P."/>
            <person name="Zdrahal Z."/>
            <person name="Ruzickova V."/>
            <person name="Doskar J."/>
            <person name="Pantucek R."/>
        </authorList>
    </citation>
    <scope>NUCLEOTIDE SEQUENCE [LARGE SCALE GENOMIC DNA]</scope>
    <source>
        <strain evidence="3 4">01/688</strain>
    </source>
</reference>
<evidence type="ECO:0000256" key="1">
    <source>
        <dbReference type="SAM" id="MobiDB-lite"/>
    </source>
</evidence>
<sequence length="131" mass="14459">MTVEEDITTEEITAKDSNSEKISTKDDTNITREHVAALAAAQNYIDIMPFSKAGLYDQLTSDAGNAFPPEAAQYAIDNVEADFKEEAVEAANSYNETLPMSDQELLQQLTSEAGSKFTQEEAQYALQHMDK</sequence>
<dbReference type="AlphaFoldDB" id="A0A327ZS69"/>
<name>A0A327ZS69_9STAP</name>
<accession>A0A327ZS69</accession>
<gene>
    <name evidence="3" type="ORF">BHU61_06495</name>
</gene>
<dbReference type="Proteomes" id="UP000249808">
    <property type="component" value="Unassembled WGS sequence"/>
</dbReference>
<evidence type="ECO:0000313" key="4">
    <source>
        <dbReference type="Proteomes" id="UP000249808"/>
    </source>
</evidence>
<dbReference type="EMBL" id="PZJH01000002">
    <property type="protein sequence ID" value="RAK45183.1"/>
    <property type="molecule type" value="Genomic_DNA"/>
</dbReference>
<dbReference type="InterPro" id="IPR036388">
    <property type="entry name" value="WH-like_DNA-bd_sf"/>
</dbReference>
<protein>
    <recommendedName>
        <fullName evidence="2">Putative host cell surface-exposed lipoprotein Ltp-like HTH region domain-containing protein</fullName>
    </recommendedName>
</protein>
<dbReference type="Gene3D" id="1.10.10.10">
    <property type="entry name" value="Winged helix-like DNA-binding domain superfamily/Winged helix DNA-binding domain"/>
    <property type="match status" value="2"/>
</dbReference>
<feature type="domain" description="Putative host cell surface-exposed lipoprotein Ltp-like HTH region" evidence="2">
    <location>
        <begin position="82"/>
        <end position="129"/>
    </location>
</feature>
<dbReference type="Pfam" id="PF07553">
    <property type="entry name" value="Lipoprotein_Ltp"/>
    <property type="match status" value="2"/>
</dbReference>
<feature type="compositionally biased region" description="Basic and acidic residues" evidence="1">
    <location>
        <begin position="12"/>
        <end position="27"/>
    </location>
</feature>
<comment type="caution">
    <text evidence="3">The sequence shown here is derived from an EMBL/GenBank/DDBJ whole genome shotgun (WGS) entry which is preliminary data.</text>
</comment>
<evidence type="ECO:0000259" key="2">
    <source>
        <dbReference type="Pfam" id="PF07553"/>
    </source>
</evidence>
<evidence type="ECO:0000313" key="3">
    <source>
        <dbReference type="EMBL" id="RAK45183.1"/>
    </source>
</evidence>
<proteinExistence type="predicted"/>
<keyword evidence="4" id="KW-1185">Reference proteome</keyword>
<feature type="region of interest" description="Disordered" evidence="1">
    <location>
        <begin position="1"/>
        <end position="27"/>
    </location>
</feature>
<feature type="domain" description="Putative host cell surface-exposed lipoprotein Ltp-like HTH region" evidence="2">
    <location>
        <begin position="34"/>
        <end position="79"/>
    </location>
</feature>